<accession>A0AAW9S2A6</accession>
<gene>
    <name evidence="3" type="ORF">AAG747_25550</name>
</gene>
<dbReference type="Gene3D" id="3.55.50.30">
    <property type="match status" value="1"/>
</dbReference>
<dbReference type="EMBL" id="JBDKWZ010000021">
    <property type="protein sequence ID" value="MEN7551309.1"/>
    <property type="molecule type" value="Genomic_DNA"/>
</dbReference>
<dbReference type="InterPro" id="IPR032508">
    <property type="entry name" value="FecR_C"/>
</dbReference>
<organism evidence="3 4">
    <name type="scientific">Rapidithrix thailandica</name>
    <dbReference type="NCBI Taxonomy" id="413964"/>
    <lineage>
        <taxon>Bacteria</taxon>
        <taxon>Pseudomonadati</taxon>
        <taxon>Bacteroidota</taxon>
        <taxon>Cytophagia</taxon>
        <taxon>Cytophagales</taxon>
        <taxon>Flammeovirgaceae</taxon>
        <taxon>Rapidithrix</taxon>
    </lineage>
</organism>
<dbReference type="Gene3D" id="2.60.120.1440">
    <property type="match status" value="1"/>
</dbReference>
<dbReference type="InterPro" id="IPR006860">
    <property type="entry name" value="FecR"/>
</dbReference>
<evidence type="ECO:0000259" key="1">
    <source>
        <dbReference type="Pfam" id="PF04773"/>
    </source>
</evidence>
<dbReference type="RefSeq" id="WP_346824090.1">
    <property type="nucleotide sequence ID" value="NZ_JBDKWZ010000021.1"/>
</dbReference>
<dbReference type="Proteomes" id="UP001403385">
    <property type="component" value="Unassembled WGS sequence"/>
</dbReference>
<dbReference type="InterPro" id="IPR012373">
    <property type="entry name" value="Ferrdict_sens_TM"/>
</dbReference>
<dbReference type="AlphaFoldDB" id="A0AAW9S2A6"/>
<dbReference type="PIRSF" id="PIRSF018266">
    <property type="entry name" value="FecR"/>
    <property type="match status" value="1"/>
</dbReference>
<reference evidence="3 4" key="1">
    <citation type="submission" date="2024-04" db="EMBL/GenBank/DDBJ databases">
        <title>Novel genus in family Flammeovirgaceae.</title>
        <authorList>
            <person name="Nguyen T.H."/>
            <person name="Vuong T.Q."/>
            <person name="Le H."/>
            <person name="Kim S.-G."/>
        </authorList>
    </citation>
    <scope>NUCLEOTIDE SEQUENCE [LARGE SCALE GENOMIC DNA]</scope>
    <source>
        <strain evidence="3 4">JCM 23209</strain>
    </source>
</reference>
<sequence>MTFTRKKYLTSKLQKQGCTREELQELYYLMEKYGSDEELEGLMRKEWEKKQGAQLDEESTQFLLTQIRKKTSAPVKRLKPGFRQFTRIAASLFLLGALVWLTVQPAQKEPEKSEVKYLTKSTDKGQRLSITLADGSVVMLNAESSITYPAVFADTAREILLKGEAFFDVARNPQKPFVVESNGLMTTVLGTSFNIQAFPSDRVEVTVATGKVKVAAKKKVLEQEEASEVEDVVLVPNQQGKFLLTDHSIAVTEVDLTPYLAWKNNALYFEMVPLSEVMKTLERWYNVEISMNNTLASKCLVRANYKDENLKNVLNGLKLLVDFNYKFVNDRKVVITGKGCKN</sequence>
<name>A0AAW9S2A6_9BACT</name>
<evidence type="ECO:0000313" key="3">
    <source>
        <dbReference type="EMBL" id="MEN7551309.1"/>
    </source>
</evidence>
<dbReference type="PANTHER" id="PTHR30273:SF2">
    <property type="entry name" value="PROTEIN FECR"/>
    <property type="match status" value="1"/>
</dbReference>
<keyword evidence="4" id="KW-1185">Reference proteome</keyword>
<dbReference type="Pfam" id="PF16344">
    <property type="entry name" value="FecR_C"/>
    <property type="match status" value="1"/>
</dbReference>
<comment type="caution">
    <text evidence="3">The sequence shown here is derived from an EMBL/GenBank/DDBJ whole genome shotgun (WGS) entry which is preliminary data.</text>
</comment>
<dbReference type="PANTHER" id="PTHR30273">
    <property type="entry name" value="PERIPLASMIC SIGNAL SENSOR AND SIGMA FACTOR ACTIVATOR FECR-RELATED"/>
    <property type="match status" value="1"/>
</dbReference>
<feature type="domain" description="FecR protein" evidence="1">
    <location>
        <begin position="121"/>
        <end position="213"/>
    </location>
</feature>
<evidence type="ECO:0000259" key="2">
    <source>
        <dbReference type="Pfam" id="PF16344"/>
    </source>
</evidence>
<dbReference type="GO" id="GO:0016989">
    <property type="term" value="F:sigma factor antagonist activity"/>
    <property type="evidence" value="ECO:0007669"/>
    <property type="project" value="TreeGrafter"/>
</dbReference>
<evidence type="ECO:0000313" key="4">
    <source>
        <dbReference type="Proteomes" id="UP001403385"/>
    </source>
</evidence>
<proteinExistence type="predicted"/>
<feature type="domain" description="Protein FecR C-terminal" evidence="2">
    <location>
        <begin position="267"/>
        <end position="335"/>
    </location>
</feature>
<dbReference type="Pfam" id="PF04773">
    <property type="entry name" value="FecR"/>
    <property type="match status" value="1"/>
</dbReference>
<protein>
    <submittedName>
        <fullName evidence="3">FecR domain-containing protein</fullName>
    </submittedName>
</protein>